<keyword evidence="2" id="KW-1185">Reference proteome</keyword>
<evidence type="ECO:0000313" key="2">
    <source>
        <dbReference type="Proteomes" id="UP000245845"/>
    </source>
</evidence>
<organism evidence="1 2">
    <name type="scientific">Faecalicatena orotica</name>
    <dbReference type="NCBI Taxonomy" id="1544"/>
    <lineage>
        <taxon>Bacteria</taxon>
        <taxon>Bacillati</taxon>
        <taxon>Bacillota</taxon>
        <taxon>Clostridia</taxon>
        <taxon>Lachnospirales</taxon>
        <taxon>Lachnospiraceae</taxon>
        <taxon>Faecalicatena</taxon>
    </lineage>
</organism>
<dbReference type="RefSeq" id="WP_146203295.1">
    <property type="nucleotide sequence ID" value="NZ_BAAACK010000003.1"/>
</dbReference>
<proteinExistence type="predicted"/>
<dbReference type="EMBL" id="QGDL01000008">
    <property type="protein sequence ID" value="PWJ28745.1"/>
    <property type="molecule type" value="Genomic_DNA"/>
</dbReference>
<dbReference type="Proteomes" id="UP000245845">
    <property type="component" value="Unassembled WGS sequence"/>
</dbReference>
<protein>
    <submittedName>
        <fullName evidence="1">Uncharacterized protein</fullName>
    </submittedName>
</protein>
<evidence type="ECO:0000313" key="1">
    <source>
        <dbReference type="EMBL" id="PWJ28745.1"/>
    </source>
</evidence>
<dbReference type="AlphaFoldDB" id="A0A2Y9BF16"/>
<name>A0A2Y9BF16_9FIRM</name>
<dbReference type="OrthoDB" id="2058562at2"/>
<gene>
    <name evidence="1" type="ORF">A8806_108260</name>
</gene>
<reference evidence="1 2" key="1">
    <citation type="submission" date="2018-05" db="EMBL/GenBank/DDBJ databases">
        <title>The Hungate 1000. A catalogue of reference genomes from the rumen microbiome.</title>
        <authorList>
            <person name="Kelly W."/>
        </authorList>
    </citation>
    <scope>NUCLEOTIDE SEQUENCE [LARGE SCALE GENOMIC DNA]</scope>
    <source>
        <strain evidence="1 2">NLAE-zl-C242</strain>
    </source>
</reference>
<sequence length="598" mass="70269">MKGGRIVLVETFAEKIASHLAEKVRNILISRGKSKAISVYNQKTEEYLLKQYIENLDEQLLARYGNELLYDDLCRVLLEKNNLEYIIDRCRNRNILDLETEQEFLDTVMNELKVKIYNQKTIKEILKHLLNVTFKCFNNLADPENIMLKNIVQYDGDRTRDYISGVRQTTDKILKNMDQLSEEFYALKEEVSSHFNQRGSGEHWNELGRLSSEDIELISSGEYNVKIEAQYSENYFTVFSEIKISPKTFQFENIEDYISYLRFTGKIGEFEICRFEITDYKGISRQKYEDKSYKGLRIALPELYVKEIELAKMEFAEMKVKVRPNFDYLCFQLENDEGDIIIPEKKYKIERERRDNNVVAHMLDTSSRGQLIVNFHVEIQNDPLKTITTVQVLQRDSKKVSSNIEFCNVMEKIANADGIVARDISDDRIIMKASGTFPLEQEFVDTLQQRRDFYKKLKKLENRFNLQFQVPHKVEQKEIMNVDQIIELLDKGVVKTDNAEITMHQSEIQINSGTINDLIGTKGYVFIWHYQKITIWDVEIPVSEYFKVVNFTDKITLDEHNDIKMFSRSSYIYNEKLAELPQNQIIDNLAKGKMTIMK</sequence>
<comment type="caution">
    <text evidence="1">The sequence shown here is derived from an EMBL/GenBank/DDBJ whole genome shotgun (WGS) entry which is preliminary data.</text>
</comment>
<accession>A0A2Y9BF16</accession>